<evidence type="ECO:0000313" key="3">
    <source>
        <dbReference type="EMBL" id="CBL39769.1"/>
    </source>
</evidence>
<accession>D4MWK3</accession>
<organism evidence="3 4">
    <name type="scientific">Anaerostipes hadrus</name>
    <dbReference type="NCBI Taxonomy" id="649756"/>
    <lineage>
        <taxon>Bacteria</taxon>
        <taxon>Bacillati</taxon>
        <taxon>Bacillota</taxon>
        <taxon>Clostridia</taxon>
        <taxon>Lachnospirales</taxon>
        <taxon>Lachnospiraceae</taxon>
        <taxon>Anaerostipes</taxon>
    </lineage>
</organism>
<evidence type="ECO:0000313" key="4">
    <source>
        <dbReference type="Proteomes" id="UP000008960"/>
    </source>
</evidence>
<dbReference type="EMBL" id="FP929061">
    <property type="protein sequence ID" value="CBL39769.1"/>
    <property type="molecule type" value="Genomic_DNA"/>
</dbReference>
<dbReference type="Pfam" id="PF07083">
    <property type="entry name" value="DUF1351"/>
    <property type="match status" value="1"/>
</dbReference>
<reference evidence="3 4" key="1">
    <citation type="submission" date="2010-03" db="EMBL/GenBank/DDBJ databases">
        <title>The genome sequence of Clostridiales sp. SSC/2.</title>
        <authorList>
            <consortium name="metaHIT consortium -- http://www.metahit.eu/"/>
            <person name="Pajon A."/>
            <person name="Turner K."/>
            <person name="Parkhill J."/>
            <person name="Duncan S."/>
            <person name="Flint H."/>
        </authorList>
    </citation>
    <scope>NUCLEOTIDE SEQUENCE [LARGE SCALE GENOMIC DNA]</scope>
    <source>
        <strain evidence="3 4">SSC/2</strain>
    </source>
</reference>
<dbReference type="PATRIC" id="fig|245018.3.peg.399"/>
<evidence type="ECO:0000256" key="1">
    <source>
        <dbReference type="SAM" id="Coils"/>
    </source>
</evidence>
<dbReference type="RefSeq" id="WP_008393549.1">
    <property type="nucleotide sequence ID" value="NC_021016.1"/>
</dbReference>
<feature type="compositionally biased region" description="Basic and acidic residues" evidence="2">
    <location>
        <begin position="238"/>
        <end position="258"/>
    </location>
</feature>
<proteinExistence type="predicted"/>
<evidence type="ECO:0000256" key="2">
    <source>
        <dbReference type="SAM" id="MobiDB-lite"/>
    </source>
</evidence>
<dbReference type="Proteomes" id="UP000008960">
    <property type="component" value="Chromosome"/>
</dbReference>
<feature type="coiled-coil region" evidence="1">
    <location>
        <begin position="14"/>
        <end position="72"/>
    </location>
</feature>
<keyword evidence="1" id="KW-0175">Coiled coil</keyword>
<feature type="compositionally biased region" description="Basic and acidic residues" evidence="2">
    <location>
        <begin position="213"/>
        <end position="231"/>
    </location>
</feature>
<dbReference type="KEGG" id="bprl:CL2_29960"/>
<gene>
    <name evidence="3" type="ORF">CL2_29960</name>
</gene>
<reference evidence="3 4" key="2">
    <citation type="submission" date="2010-03" db="EMBL/GenBank/DDBJ databases">
        <authorList>
            <person name="Pajon A."/>
        </authorList>
    </citation>
    <scope>NUCLEOTIDE SEQUENCE [LARGE SCALE GENOMIC DNA]</scope>
    <source>
        <strain evidence="3 4">SSC/2</strain>
    </source>
</reference>
<dbReference type="AlphaFoldDB" id="D4MWK3"/>
<evidence type="ECO:0008006" key="5">
    <source>
        <dbReference type="Google" id="ProtNLM"/>
    </source>
</evidence>
<dbReference type="InterPro" id="IPR009785">
    <property type="entry name" value="Prophage_Lj928_Orf309"/>
</dbReference>
<sequence>MEFKIYNPQEEGFLKEIDWNYEELKTEIQKKANDYMNLVYTADQIKDAKKDRANLRKFVTALENKRKEIKRQVMQPYTSFEEQEKELIGIVDQAIGNIDIQIKGYEEATRQEKLEKIKGIYSKTIGDLDRTIPFEKIYKDSWLNVSTTLKSITTEIAEIRDKVDSDLKVINADTSPYVFEMKEEYLKAFDLNAAMMKKQKLEETAKKKALFEEEQKQKEEQRQQQLKKEAQKVASAGESKEASEMPKEPAEVPKPKRTEERTVAITFRCVVKEHNFDEANAKISILKKTCEEFEIISQEEL</sequence>
<name>D4MWK3_ANAHA</name>
<protein>
    <recommendedName>
        <fullName evidence="5">DUF1351 domain-containing protein</fullName>
    </recommendedName>
</protein>
<feature type="region of interest" description="Disordered" evidence="2">
    <location>
        <begin position="213"/>
        <end position="258"/>
    </location>
</feature>